<dbReference type="GO" id="GO:0005886">
    <property type="term" value="C:plasma membrane"/>
    <property type="evidence" value="ECO:0007669"/>
    <property type="project" value="UniProtKB-SubCell"/>
</dbReference>
<comment type="similarity">
    <text evidence="6">Belongs to the ThrE exporter (TC 2.A.79) family.</text>
</comment>
<gene>
    <name evidence="9" type="ORF">SAMN05444143_10435</name>
</gene>
<evidence type="ECO:0000256" key="2">
    <source>
        <dbReference type="ARBA" id="ARBA00022475"/>
    </source>
</evidence>
<proteinExistence type="inferred from homology"/>
<dbReference type="AlphaFoldDB" id="A0A1I4UXR9"/>
<dbReference type="GO" id="GO:0015744">
    <property type="term" value="P:succinate transport"/>
    <property type="evidence" value="ECO:0007669"/>
    <property type="project" value="TreeGrafter"/>
</dbReference>
<evidence type="ECO:0000256" key="4">
    <source>
        <dbReference type="ARBA" id="ARBA00022989"/>
    </source>
</evidence>
<accession>A0A1I4UXR9</accession>
<keyword evidence="2" id="KW-1003">Cell membrane</keyword>
<reference evidence="10" key="1">
    <citation type="submission" date="2016-10" db="EMBL/GenBank/DDBJ databases">
        <authorList>
            <person name="Varghese N."/>
            <person name="Submissions S."/>
        </authorList>
    </citation>
    <scope>NUCLEOTIDE SEQUENCE [LARGE SCALE GENOMIC DNA]</scope>
    <source>
        <strain evidence="10">DSM 4002</strain>
    </source>
</reference>
<keyword evidence="3 7" id="KW-0812">Transmembrane</keyword>
<dbReference type="GO" id="GO:0022857">
    <property type="term" value="F:transmembrane transporter activity"/>
    <property type="evidence" value="ECO:0007669"/>
    <property type="project" value="InterPro"/>
</dbReference>
<feature type="transmembrane region" description="Helical" evidence="7">
    <location>
        <begin position="197"/>
        <end position="222"/>
    </location>
</feature>
<evidence type="ECO:0000256" key="1">
    <source>
        <dbReference type="ARBA" id="ARBA00004651"/>
    </source>
</evidence>
<evidence type="ECO:0000259" key="8">
    <source>
        <dbReference type="Pfam" id="PF06738"/>
    </source>
</evidence>
<sequence>MDEVVKVSKYELGEMLLEIGSMLMVSGANTERIKVTISRIARAFGCDSELLITNHALMITLNYQDKHKTFTNVKWVPNMHLNFNLISDISIMSWRIVLEKWSVERVNQELTTLNRKPLYPRFLVLTMVALAGASFCRLSGGDFIEMIACFTASFSGLYVRQEAMKMKFNFYLCVFFGAATAAIVSGFYFYFNPQLTYIHAFSTSVLFLIPGVPMMNAVADLIDGNILNGITRGMNVLIIAFAIALGLLMGLLIYNF</sequence>
<dbReference type="Pfam" id="PF06738">
    <property type="entry name" value="ThrE"/>
    <property type="match status" value="1"/>
</dbReference>
<dbReference type="InterPro" id="IPR010619">
    <property type="entry name" value="ThrE-like_N"/>
</dbReference>
<dbReference type="PANTHER" id="PTHR34390">
    <property type="entry name" value="UPF0442 PROTEIN YJJB-RELATED"/>
    <property type="match status" value="1"/>
</dbReference>
<keyword evidence="4 7" id="KW-1133">Transmembrane helix</keyword>
<keyword evidence="5 7" id="KW-0472">Membrane</keyword>
<evidence type="ECO:0000256" key="3">
    <source>
        <dbReference type="ARBA" id="ARBA00022692"/>
    </source>
</evidence>
<dbReference type="InterPro" id="IPR050539">
    <property type="entry name" value="ThrE_Dicarb/AminoAcid_Exp"/>
</dbReference>
<comment type="subcellular location">
    <subcellularLocation>
        <location evidence="1">Cell membrane</location>
        <topology evidence="1">Multi-pass membrane protein</topology>
    </subcellularLocation>
</comment>
<organism evidence="9 10">
    <name type="scientific">Flavobacterium succinicans</name>
    <dbReference type="NCBI Taxonomy" id="29536"/>
    <lineage>
        <taxon>Bacteria</taxon>
        <taxon>Pseudomonadati</taxon>
        <taxon>Bacteroidota</taxon>
        <taxon>Flavobacteriia</taxon>
        <taxon>Flavobacteriales</taxon>
        <taxon>Flavobacteriaceae</taxon>
        <taxon>Flavobacterium</taxon>
    </lineage>
</organism>
<feature type="transmembrane region" description="Helical" evidence="7">
    <location>
        <begin position="234"/>
        <end position="254"/>
    </location>
</feature>
<evidence type="ECO:0000313" key="9">
    <source>
        <dbReference type="EMBL" id="SFM93827.1"/>
    </source>
</evidence>
<name>A0A1I4UXR9_9FLAO</name>
<evidence type="ECO:0000256" key="6">
    <source>
        <dbReference type="ARBA" id="ARBA00034125"/>
    </source>
</evidence>
<dbReference type="EMBL" id="FOUT01000004">
    <property type="protein sequence ID" value="SFM93827.1"/>
    <property type="molecule type" value="Genomic_DNA"/>
</dbReference>
<feature type="transmembrane region" description="Helical" evidence="7">
    <location>
        <begin position="171"/>
        <end position="191"/>
    </location>
</feature>
<dbReference type="eggNOG" id="COG2966">
    <property type="taxonomic scope" value="Bacteria"/>
</dbReference>
<dbReference type="RefSeq" id="WP_024979976.1">
    <property type="nucleotide sequence ID" value="NZ_CBCRUM010000003.1"/>
</dbReference>
<evidence type="ECO:0000313" key="10">
    <source>
        <dbReference type="Proteomes" id="UP000182961"/>
    </source>
</evidence>
<dbReference type="PANTHER" id="PTHR34390:SF2">
    <property type="entry name" value="SUCCINATE TRANSPORTER SUBUNIT YJJP-RELATED"/>
    <property type="match status" value="1"/>
</dbReference>
<dbReference type="Proteomes" id="UP000182961">
    <property type="component" value="Unassembled WGS sequence"/>
</dbReference>
<feature type="domain" description="Threonine/serine exporter-like N-terminal" evidence="8">
    <location>
        <begin position="15"/>
        <end position="253"/>
    </location>
</feature>
<evidence type="ECO:0000256" key="5">
    <source>
        <dbReference type="ARBA" id="ARBA00023136"/>
    </source>
</evidence>
<keyword evidence="10" id="KW-1185">Reference proteome</keyword>
<protein>
    <submittedName>
        <fullName evidence="9">Uncharacterized membrane protein YjjP, DUF1212 family</fullName>
    </submittedName>
</protein>
<evidence type="ECO:0000256" key="7">
    <source>
        <dbReference type="SAM" id="Phobius"/>
    </source>
</evidence>